<evidence type="ECO:0000256" key="3">
    <source>
        <dbReference type="ARBA" id="ARBA00022617"/>
    </source>
</evidence>
<evidence type="ECO:0008006" key="11">
    <source>
        <dbReference type="Google" id="ProtNLM"/>
    </source>
</evidence>
<comment type="cofactor">
    <cofactor evidence="1">
        <name>heme</name>
        <dbReference type="ChEBI" id="CHEBI:30413"/>
    </cofactor>
</comment>
<dbReference type="AlphaFoldDB" id="A0AAD4M6U6"/>
<evidence type="ECO:0000256" key="1">
    <source>
        <dbReference type="ARBA" id="ARBA00001971"/>
    </source>
</evidence>
<evidence type="ECO:0000256" key="8">
    <source>
        <dbReference type="SAM" id="Phobius"/>
    </source>
</evidence>
<keyword evidence="10" id="KW-1185">Reference proteome</keyword>
<feature type="transmembrane region" description="Helical" evidence="8">
    <location>
        <begin position="6"/>
        <end position="26"/>
    </location>
</feature>
<dbReference type="GO" id="GO:0005506">
    <property type="term" value="F:iron ion binding"/>
    <property type="evidence" value="ECO:0007669"/>
    <property type="project" value="InterPro"/>
</dbReference>
<dbReference type="Proteomes" id="UP001203297">
    <property type="component" value="Unassembled WGS sequence"/>
</dbReference>
<keyword evidence="8" id="KW-1133">Transmembrane helix</keyword>
<dbReference type="InterPro" id="IPR050364">
    <property type="entry name" value="Cytochrome_P450_fung"/>
</dbReference>
<evidence type="ECO:0000256" key="5">
    <source>
        <dbReference type="ARBA" id="ARBA00023002"/>
    </source>
</evidence>
<keyword evidence="7" id="KW-0503">Monooxygenase</keyword>
<evidence type="ECO:0000256" key="6">
    <source>
        <dbReference type="ARBA" id="ARBA00023004"/>
    </source>
</evidence>
<dbReference type="PANTHER" id="PTHR46300">
    <property type="entry name" value="P450, PUTATIVE (EUROFUNG)-RELATED-RELATED"/>
    <property type="match status" value="1"/>
</dbReference>
<dbReference type="SUPFAM" id="SSF48264">
    <property type="entry name" value="Cytochrome P450"/>
    <property type="match status" value="1"/>
</dbReference>
<evidence type="ECO:0000256" key="4">
    <source>
        <dbReference type="ARBA" id="ARBA00022723"/>
    </source>
</evidence>
<dbReference type="GO" id="GO:0004497">
    <property type="term" value="F:monooxygenase activity"/>
    <property type="evidence" value="ECO:0007669"/>
    <property type="project" value="UniProtKB-KW"/>
</dbReference>
<evidence type="ECO:0000256" key="7">
    <source>
        <dbReference type="ARBA" id="ARBA00023033"/>
    </source>
</evidence>
<organism evidence="9 10">
    <name type="scientific">Multifurca ochricompacta</name>
    <dbReference type="NCBI Taxonomy" id="376703"/>
    <lineage>
        <taxon>Eukaryota</taxon>
        <taxon>Fungi</taxon>
        <taxon>Dikarya</taxon>
        <taxon>Basidiomycota</taxon>
        <taxon>Agaricomycotina</taxon>
        <taxon>Agaricomycetes</taxon>
        <taxon>Russulales</taxon>
        <taxon>Russulaceae</taxon>
        <taxon>Multifurca</taxon>
    </lineage>
</organism>
<comment type="similarity">
    <text evidence="2">Belongs to the cytochrome P450 family.</text>
</comment>
<reference evidence="9" key="1">
    <citation type="journal article" date="2022" name="New Phytol.">
        <title>Evolutionary transition to the ectomycorrhizal habit in the genomes of a hyperdiverse lineage of mushroom-forming fungi.</title>
        <authorList>
            <person name="Looney B."/>
            <person name="Miyauchi S."/>
            <person name="Morin E."/>
            <person name="Drula E."/>
            <person name="Courty P.E."/>
            <person name="Kohler A."/>
            <person name="Kuo A."/>
            <person name="LaButti K."/>
            <person name="Pangilinan J."/>
            <person name="Lipzen A."/>
            <person name="Riley R."/>
            <person name="Andreopoulos W."/>
            <person name="He G."/>
            <person name="Johnson J."/>
            <person name="Nolan M."/>
            <person name="Tritt A."/>
            <person name="Barry K.W."/>
            <person name="Grigoriev I.V."/>
            <person name="Nagy L.G."/>
            <person name="Hibbett D."/>
            <person name="Henrissat B."/>
            <person name="Matheny P.B."/>
            <person name="Labbe J."/>
            <person name="Martin F.M."/>
        </authorList>
    </citation>
    <scope>NUCLEOTIDE SEQUENCE</scope>
    <source>
        <strain evidence="9">BPL690</strain>
    </source>
</reference>
<keyword evidence="5" id="KW-0560">Oxidoreductase</keyword>
<dbReference type="InterPro" id="IPR036396">
    <property type="entry name" value="Cyt_P450_sf"/>
</dbReference>
<evidence type="ECO:0000313" key="10">
    <source>
        <dbReference type="Proteomes" id="UP001203297"/>
    </source>
</evidence>
<dbReference type="GO" id="GO:0016705">
    <property type="term" value="F:oxidoreductase activity, acting on paired donors, with incorporation or reduction of molecular oxygen"/>
    <property type="evidence" value="ECO:0007669"/>
    <property type="project" value="InterPro"/>
</dbReference>
<protein>
    <recommendedName>
        <fullName evidence="11">Cytochrome P450</fullName>
    </recommendedName>
</protein>
<evidence type="ECO:0000313" key="9">
    <source>
        <dbReference type="EMBL" id="KAI0302465.1"/>
    </source>
</evidence>
<evidence type="ECO:0000256" key="2">
    <source>
        <dbReference type="ARBA" id="ARBA00010617"/>
    </source>
</evidence>
<keyword evidence="4" id="KW-0479">Metal-binding</keyword>
<sequence>MLFLTQFDVFFPTAVVALLLTVVLYTKVQVGSARRRLPYPQDPNALPIIGNLFDMFSQDELIGYKNWSDEYGSEVIHLDAASTQIIIVNSTKAANDLLEKSSSMYSYS</sequence>
<dbReference type="GO" id="GO:0020037">
    <property type="term" value="F:heme binding"/>
    <property type="evidence" value="ECO:0007669"/>
    <property type="project" value="InterPro"/>
</dbReference>
<gene>
    <name evidence="9" type="ORF">B0F90DRAFT_220623</name>
</gene>
<name>A0AAD4M6U6_9AGAM</name>
<accession>A0AAD4M6U6</accession>
<keyword evidence="3" id="KW-0349">Heme</keyword>
<comment type="caution">
    <text evidence="9">The sequence shown here is derived from an EMBL/GenBank/DDBJ whole genome shotgun (WGS) entry which is preliminary data.</text>
</comment>
<keyword evidence="8" id="KW-0472">Membrane</keyword>
<keyword evidence="8" id="KW-0812">Transmembrane</keyword>
<dbReference type="Gene3D" id="1.10.630.10">
    <property type="entry name" value="Cytochrome P450"/>
    <property type="match status" value="1"/>
</dbReference>
<proteinExistence type="inferred from homology"/>
<dbReference type="PANTHER" id="PTHR46300:SF5">
    <property type="entry name" value="CYTOCHROME P450"/>
    <property type="match status" value="1"/>
</dbReference>
<keyword evidence="6" id="KW-0408">Iron</keyword>
<dbReference type="EMBL" id="WTXG01000011">
    <property type="protein sequence ID" value="KAI0302465.1"/>
    <property type="molecule type" value="Genomic_DNA"/>
</dbReference>